<dbReference type="Pfam" id="PF12706">
    <property type="entry name" value="Lactamase_B_2"/>
    <property type="match status" value="1"/>
</dbReference>
<dbReference type="PIRSF" id="PIRSF038896">
    <property type="entry name" value="NAPE-PLD"/>
    <property type="match status" value="1"/>
</dbReference>
<dbReference type="Gene3D" id="3.60.15.10">
    <property type="entry name" value="Ribonuclease Z/Hydroxyacylglutathione hydrolase-like"/>
    <property type="match status" value="1"/>
</dbReference>
<dbReference type="RefSeq" id="WP_348263155.1">
    <property type="nucleotide sequence ID" value="NZ_CP121196.1"/>
</dbReference>
<name>A0AAU7DLH2_9BACT</name>
<dbReference type="EMBL" id="CP121196">
    <property type="protein sequence ID" value="XBH17930.1"/>
    <property type="molecule type" value="Genomic_DNA"/>
</dbReference>
<evidence type="ECO:0000313" key="2">
    <source>
        <dbReference type="EMBL" id="XBH17930.1"/>
    </source>
</evidence>
<proteinExistence type="predicted"/>
<dbReference type="GO" id="GO:0070290">
    <property type="term" value="F:N-acylphosphatidylethanolamine-specific phospholipase D activity"/>
    <property type="evidence" value="ECO:0007669"/>
    <property type="project" value="InterPro"/>
</dbReference>
<organism evidence="2">
    <name type="scientific">Telmatobacter sp. DSM 110680</name>
    <dbReference type="NCBI Taxonomy" id="3036704"/>
    <lineage>
        <taxon>Bacteria</taxon>
        <taxon>Pseudomonadati</taxon>
        <taxon>Acidobacteriota</taxon>
        <taxon>Terriglobia</taxon>
        <taxon>Terriglobales</taxon>
        <taxon>Acidobacteriaceae</taxon>
        <taxon>Telmatobacter</taxon>
    </lineage>
</organism>
<dbReference type="GO" id="GO:0008270">
    <property type="term" value="F:zinc ion binding"/>
    <property type="evidence" value="ECO:0007669"/>
    <property type="project" value="InterPro"/>
</dbReference>
<dbReference type="PANTHER" id="PTHR15032:SF36">
    <property type="entry name" value="METALLO-BETA-LACTAMASE DOMAIN-CONTAINING PROTEIN"/>
    <property type="match status" value="1"/>
</dbReference>
<evidence type="ECO:0000259" key="1">
    <source>
        <dbReference type="Pfam" id="PF12706"/>
    </source>
</evidence>
<dbReference type="SUPFAM" id="SSF56281">
    <property type="entry name" value="Metallo-hydrolase/oxidoreductase"/>
    <property type="match status" value="1"/>
</dbReference>
<accession>A0AAU7DLH2</accession>
<dbReference type="GO" id="GO:0005737">
    <property type="term" value="C:cytoplasm"/>
    <property type="evidence" value="ECO:0007669"/>
    <property type="project" value="TreeGrafter"/>
</dbReference>
<dbReference type="PANTHER" id="PTHR15032">
    <property type="entry name" value="N-ACYL-PHOSPHATIDYLETHANOLAMINE-HYDROLYZING PHOSPHOLIPASE D"/>
    <property type="match status" value="1"/>
</dbReference>
<sequence length="341" mass="37735">MRASVPFWVRKLGQLWRLVRESHTQPLAGTQAKPAAVGPDDSAITFIGHSSFLIQTAGRGILLDPVFATRLIVLRRQRRAGVRIADLPTIDAVLLTHAHMDHLNRPSLRAVTREMRRRGLAAPVAIVPRGVEDLVQDLGFGRVETLEWWQSTELTAMPRTSAQKSEPIPIEQSKNRAVSETIRITATPARHWGARMFKDTHRGFGGYVIESAKGPTIYHSGDTAYFGGFAEIGRRLRPEIALLPIGAYFPDSYRAVHTSPEEALRAFLDLQADVMIPMHYGTFRLGREPMEEPLPRLLQAARNAGLGDCVVALGEGESWTGGDAGQREQRALAVRGQDFRG</sequence>
<dbReference type="InterPro" id="IPR024884">
    <property type="entry name" value="NAPE-PLD"/>
</dbReference>
<dbReference type="InterPro" id="IPR001279">
    <property type="entry name" value="Metallo-B-lactamas"/>
</dbReference>
<reference evidence="2" key="1">
    <citation type="submission" date="2023-03" db="EMBL/GenBank/DDBJ databases">
        <title>Edaphobacter sp.</title>
        <authorList>
            <person name="Huber K.J."/>
            <person name="Papendorf J."/>
            <person name="Pilke C."/>
            <person name="Bunk B."/>
            <person name="Sproeer C."/>
            <person name="Pester M."/>
        </authorList>
    </citation>
    <scope>NUCLEOTIDE SEQUENCE</scope>
    <source>
        <strain evidence="2">DSM 110680</strain>
    </source>
</reference>
<protein>
    <submittedName>
        <fullName evidence="2">MBL fold metallo-hydrolase</fullName>
    </submittedName>
</protein>
<dbReference type="AlphaFoldDB" id="A0AAU7DLH2"/>
<feature type="domain" description="Metallo-beta-lactamase" evidence="1">
    <location>
        <begin position="60"/>
        <end position="280"/>
    </location>
</feature>
<dbReference type="InterPro" id="IPR036866">
    <property type="entry name" value="RibonucZ/Hydroxyglut_hydro"/>
</dbReference>
<gene>
    <name evidence="2" type="ORF">P8935_01040</name>
</gene>